<evidence type="ECO:0000313" key="4">
    <source>
        <dbReference type="Proteomes" id="UP000310314"/>
    </source>
</evidence>
<comment type="caution">
    <text evidence="3">The sequence shown here is derived from an EMBL/GenBank/DDBJ whole genome shotgun (WGS) entry which is preliminary data.</text>
</comment>
<dbReference type="InterPro" id="IPR050553">
    <property type="entry name" value="Thioredoxin_ResA/DsbE_sf"/>
</dbReference>
<keyword evidence="1" id="KW-0676">Redox-active center</keyword>
<dbReference type="InterPro" id="IPR000866">
    <property type="entry name" value="AhpC/TSA"/>
</dbReference>
<dbReference type="InterPro" id="IPR036249">
    <property type="entry name" value="Thioredoxin-like_sf"/>
</dbReference>
<reference evidence="3 4" key="1">
    <citation type="submission" date="2019-05" db="EMBL/GenBank/DDBJ databases">
        <authorList>
            <person name="Zhang J.-Y."/>
            <person name="Feg X."/>
            <person name="Du Z.-J."/>
        </authorList>
    </citation>
    <scope>NUCLEOTIDE SEQUENCE [LARGE SCALE GENOMIC DNA]</scope>
    <source>
        <strain evidence="3 4">RZ26</strain>
    </source>
</reference>
<dbReference type="RefSeq" id="WP_138659832.1">
    <property type="nucleotide sequence ID" value="NZ_VATY01000005.1"/>
</dbReference>
<dbReference type="GO" id="GO:0016491">
    <property type="term" value="F:oxidoreductase activity"/>
    <property type="evidence" value="ECO:0007669"/>
    <property type="project" value="InterPro"/>
</dbReference>
<organism evidence="3 4">
    <name type="scientific">Maribacter algarum</name>
    <name type="common">ex Zhang et al. 2020</name>
    <dbReference type="NCBI Taxonomy" id="2578118"/>
    <lineage>
        <taxon>Bacteria</taxon>
        <taxon>Pseudomonadati</taxon>
        <taxon>Bacteroidota</taxon>
        <taxon>Flavobacteriia</taxon>
        <taxon>Flavobacteriales</taxon>
        <taxon>Flavobacteriaceae</taxon>
        <taxon>Maribacter</taxon>
    </lineage>
</organism>
<evidence type="ECO:0000259" key="2">
    <source>
        <dbReference type="PROSITE" id="PS51352"/>
    </source>
</evidence>
<dbReference type="PANTHER" id="PTHR42852:SF17">
    <property type="entry name" value="THIOREDOXIN-LIKE PROTEIN HI_1115"/>
    <property type="match status" value="1"/>
</dbReference>
<dbReference type="CDD" id="cd02966">
    <property type="entry name" value="TlpA_like_family"/>
    <property type="match status" value="1"/>
</dbReference>
<dbReference type="AlphaFoldDB" id="A0A5S3PGW1"/>
<proteinExistence type="predicted"/>
<dbReference type="OrthoDB" id="9815205at2"/>
<dbReference type="PROSITE" id="PS00194">
    <property type="entry name" value="THIOREDOXIN_1"/>
    <property type="match status" value="1"/>
</dbReference>
<dbReference type="Pfam" id="PF00578">
    <property type="entry name" value="AhpC-TSA"/>
    <property type="match status" value="1"/>
</dbReference>
<evidence type="ECO:0000313" key="3">
    <source>
        <dbReference type="EMBL" id="TMM53373.1"/>
    </source>
</evidence>
<dbReference type="PANTHER" id="PTHR42852">
    <property type="entry name" value="THIOL:DISULFIDE INTERCHANGE PROTEIN DSBE"/>
    <property type="match status" value="1"/>
</dbReference>
<dbReference type="InterPro" id="IPR013766">
    <property type="entry name" value="Thioredoxin_domain"/>
</dbReference>
<dbReference type="Proteomes" id="UP000310314">
    <property type="component" value="Unassembled WGS sequence"/>
</dbReference>
<gene>
    <name evidence="3" type="ORF">FEE95_20130</name>
</gene>
<keyword evidence="4" id="KW-1185">Reference proteome</keyword>
<protein>
    <submittedName>
        <fullName evidence="3">TlpA family protein disulfide reductase</fullName>
    </submittedName>
</protein>
<name>A0A5S3PGW1_9FLAO</name>
<dbReference type="EMBL" id="VATY01000005">
    <property type="protein sequence ID" value="TMM53373.1"/>
    <property type="molecule type" value="Genomic_DNA"/>
</dbReference>
<dbReference type="Gene3D" id="3.40.30.10">
    <property type="entry name" value="Glutaredoxin"/>
    <property type="match status" value="1"/>
</dbReference>
<sequence length="186" mass="21441">MKLKKENLSNFAFIIVLALLLFTPLGFHIRVLTSRIFSFSPYTIDKEDQLILSCYNWKLSNARGEVFNFKDVEGKVVLVNYWATWCPPCVGEMPSLQELYNEYGDKVEFVFVAHDEGEKVKDFMSKKEYNFPVYFEKSSSPIVLSTKSIPTTFIIDKKGKIVVRKTGAADWNGNSTWEILERLLAE</sequence>
<dbReference type="PROSITE" id="PS51352">
    <property type="entry name" value="THIOREDOXIN_2"/>
    <property type="match status" value="1"/>
</dbReference>
<feature type="domain" description="Thioredoxin" evidence="2">
    <location>
        <begin position="41"/>
        <end position="186"/>
    </location>
</feature>
<dbReference type="GO" id="GO:0016209">
    <property type="term" value="F:antioxidant activity"/>
    <property type="evidence" value="ECO:0007669"/>
    <property type="project" value="InterPro"/>
</dbReference>
<accession>A0A5S3PGW1</accession>
<dbReference type="SUPFAM" id="SSF52833">
    <property type="entry name" value="Thioredoxin-like"/>
    <property type="match status" value="1"/>
</dbReference>
<evidence type="ECO:0000256" key="1">
    <source>
        <dbReference type="ARBA" id="ARBA00023284"/>
    </source>
</evidence>
<dbReference type="InterPro" id="IPR017937">
    <property type="entry name" value="Thioredoxin_CS"/>
</dbReference>